<evidence type="ECO:0000256" key="8">
    <source>
        <dbReference type="ARBA" id="ARBA00023194"/>
    </source>
</evidence>
<dbReference type="FunFam" id="1.10.630.10:FF:000018">
    <property type="entry name" value="Cytochrome P450 monooxygenase"/>
    <property type="match status" value="1"/>
</dbReference>
<keyword evidence="8" id="KW-0045">Antibiotic biosynthesis</keyword>
<comment type="pathway">
    <text evidence="9">Antibiotic biosynthesis; mycinamicin biosynthesis.</text>
</comment>
<dbReference type="GO" id="GO:0004497">
    <property type="term" value="F:monooxygenase activity"/>
    <property type="evidence" value="ECO:0007669"/>
    <property type="project" value="UniProtKB-KW"/>
</dbReference>
<comment type="caution">
    <text evidence="10">The sequence shown here is derived from an EMBL/GenBank/DDBJ whole genome shotgun (WGS) entry which is preliminary data.</text>
</comment>
<dbReference type="GO" id="GO:0016705">
    <property type="term" value="F:oxidoreductase activity, acting on paired donors, with incorporation or reduction of molecular oxygen"/>
    <property type="evidence" value="ECO:0007669"/>
    <property type="project" value="InterPro"/>
</dbReference>
<organism evidence="10 11">
    <name type="scientific">Micromonospora zingiberis</name>
    <dbReference type="NCBI Taxonomy" id="2053011"/>
    <lineage>
        <taxon>Bacteria</taxon>
        <taxon>Bacillati</taxon>
        <taxon>Actinomycetota</taxon>
        <taxon>Actinomycetes</taxon>
        <taxon>Micromonosporales</taxon>
        <taxon>Micromonosporaceae</taxon>
        <taxon>Micromonospora</taxon>
    </lineage>
</organism>
<comment type="similarity">
    <text evidence="1">Belongs to the cytochrome P450 family.</text>
</comment>
<keyword evidence="6" id="KW-0408">Iron</keyword>
<gene>
    <name evidence="10" type="ORF">E0H26_13235</name>
</gene>
<dbReference type="EMBL" id="SJJR01000007">
    <property type="protein sequence ID" value="TCB97229.1"/>
    <property type="molecule type" value="Genomic_DNA"/>
</dbReference>
<dbReference type="PANTHER" id="PTHR46696">
    <property type="entry name" value="P450, PUTATIVE (EUROFUNG)-RELATED"/>
    <property type="match status" value="1"/>
</dbReference>
<dbReference type="InterPro" id="IPR001128">
    <property type="entry name" value="Cyt_P450"/>
</dbReference>
<dbReference type="PRINTS" id="PR00385">
    <property type="entry name" value="P450"/>
</dbReference>
<keyword evidence="4" id="KW-0521">NADP</keyword>
<dbReference type="GO" id="GO:0020037">
    <property type="term" value="F:heme binding"/>
    <property type="evidence" value="ECO:0007669"/>
    <property type="project" value="InterPro"/>
</dbReference>
<dbReference type="PANTHER" id="PTHR46696:SF6">
    <property type="entry name" value="P450, PUTATIVE (EUROFUNG)-RELATED"/>
    <property type="match status" value="1"/>
</dbReference>
<keyword evidence="5" id="KW-0560">Oxidoreductase</keyword>
<evidence type="ECO:0000313" key="11">
    <source>
        <dbReference type="Proteomes" id="UP000292274"/>
    </source>
</evidence>
<dbReference type="SUPFAM" id="SSF48264">
    <property type="entry name" value="Cytochrome P450"/>
    <property type="match status" value="1"/>
</dbReference>
<dbReference type="PRINTS" id="PR00359">
    <property type="entry name" value="BP450"/>
</dbReference>
<evidence type="ECO:0000256" key="7">
    <source>
        <dbReference type="ARBA" id="ARBA00023033"/>
    </source>
</evidence>
<evidence type="ECO:0000256" key="5">
    <source>
        <dbReference type="ARBA" id="ARBA00023002"/>
    </source>
</evidence>
<sequence>MLRKLPHAPLEAGMRLAESRSLENRVRRLFAGDPELLADPYPTWNELRTRHPVWRLDDVVVLSRHADVKQLLGDNNILYSRAATRHSTRYEQARERFSPPGRAAFDRVLGHEFHQLVRMDPPRHPRVRRVVLPPFSARSLARDMEAAVRRRVDENLDRLLTQRQDVVDFKRFAYTLPLEVLGDLLGIPLGELDMVHSWAQKIAENKLNADSEAKAVAADEAYTALLTYIDDLVAQQRATGRQTGLVAAVLDAESAGQLSREELMGMLALMIFAGHETTSNLLAVGLLELLRRPEQWQRLCADPERAPVAVEELLRFVTPAHFLQYVAAESREVAGVPIRAGDTVIGVLAAANRDPDVFVDPDRLDLDRSDSRHHVSLGLGPHFCLGAGLARMEATMLFRSAAQRLPDLRLADDNLEWGGRSLRTPHRLPVALR</sequence>
<evidence type="ECO:0000256" key="1">
    <source>
        <dbReference type="ARBA" id="ARBA00010617"/>
    </source>
</evidence>
<accession>A0A4R0GNL1</accession>
<evidence type="ECO:0000256" key="9">
    <source>
        <dbReference type="ARBA" id="ARBA00060683"/>
    </source>
</evidence>
<evidence type="ECO:0000256" key="6">
    <source>
        <dbReference type="ARBA" id="ARBA00023004"/>
    </source>
</evidence>
<dbReference type="Proteomes" id="UP000292274">
    <property type="component" value="Unassembled WGS sequence"/>
</dbReference>
<reference evidence="10 11" key="1">
    <citation type="submission" date="2019-02" db="EMBL/GenBank/DDBJ databases">
        <title>Jishengella sp. nov., isolated from a root of Zingiber montanum.</title>
        <authorList>
            <person name="Kuncharoen N."/>
            <person name="Kudo T."/>
            <person name="Masahiro Y."/>
            <person name="Ohkuma M."/>
            <person name="Tanasupawat S."/>
        </authorList>
    </citation>
    <scope>NUCLEOTIDE SEQUENCE [LARGE SCALE GENOMIC DNA]</scope>
    <source>
        <strain evidence="10 11">PLAI 1-1</strain>
    </source>
</reference>
<evidence type="ECO:0000313" key="10">
    <source>
        <dbReference type="EMBL" id="TCB97229.1"/>
    </source>
</evidence>
<dbReference type="Gene3D" id="1.10.630.10">
    <property type="entry name" value="Cytochrome P450"/>
    <property type="match status" value="1"/>
</dbReference>
<dbReference type="OrthoDB" id="4156795at2"/>
<protein>
    <submittedName>
        <fullName evidence="10">Cytochrome P450</fullName>
    </submittedName>
</protein>
<proteinExistence type="inferred from homology"/>
<evidence type="ECO:0000256" key="4">
    <source>
        <dbReference type="ARBA" id="ARBA00022857"/>
    </source>
</evidence>
<dbReference type="GO" id="GO:0017000">
    <property type="term" value="P:antibiotic biosynthetic process"/>
    <property type="evidence" value="ECO:0007669"/>
    <property type="project" value="UniProtKB-KW"/>
</dbReference>
<name>A0A4R0GNL1_9ACTN</name>
<dbReference type="AlphaFoldDB" id="A0A4R0GNL1"/>
<keyword evidence="2" id="KW-0349">Heme</keyword>
<dbReference type="InterPro" id="IPR036396">
    <property type="entry name" value="Cyt_P450_sf"/>
</dbReference>
<evidence type="ECO:0000256" key="2">
    <source>
        <dbReference type="ARBA" id="ARBA00022617"/>
    </source>
</evidence>
<evidence type="ECO:0000256" key="3">
    <source>
        <dbReference type="ARBA" id="ARBA00022723"/>
    </source>
</evidence>
<dbReference type="GO" id="GO:0005506">
    <property type="term" value="F:iron ion binding"/>
    <property type="evidence" value="ECO:0007669"/>
    <property type="project" value="InterPro"/>
</dbReference>
<keyword evidence="11" id="KW-1185">Reference proteome</keyword>
<keyword evidence="7" id="KW-0503">Monooxygenase</keyword>
<keyword evidence="3" id="KW-0479">Metal-binding</keyword>
<dbReference type="Pfam" id="PF00067">
    <property type="entry name" value="p450"/>
    <property type="match status" value="1"/>
</dbReference>
<dbReference type="InterPro" id="IPR002397">
    <property type="entry name" value="Cyt_P450_B"/>
</dbReference>